<dbReference type="RefSeq" id="XP_016237952.1">
    <property type="nucleotide sequence ID" value="XM_016379275.1"/>
</dbReference>
<dbReference type="Pfam" id="PF17862">
    <property type="entry name" value="AAA_lid_3"/>
    <property type="match status" value="1"/>
</dbReference>
<dbReference type="Gene3D" id="1.10.8.60">
    <property type="match status" value="2"/>
</dbReference>
<dbReference type="InterPro" id="IPR029067">
    <property type="entry name" value="CDC48_domain_2-like_sf"/>
</dbReference>
<dbReference type="Proteomes" id="UP000053328">
    <property type="component" value="Unassembled WGS sequence"/>
</dbReference>
<dbReference type="SUPFAM" id="SSF50692">
    <property type="entry name" value="ADC-like"/>
    <property type="match status" value="1"/>
</dbReference>
<feature type="region of interest" description="Disordered" evidence="13">
    <location>
        <begin position="1151"/>
        <end position="1177"/>
    </location>
</feature>
<dbReference type="SUPFAM" id="SSF52540">
    <property type="entry name" value="P-loop containing nucleoside triphosphate hydrolases"/>
    <property type="match status" value="2"/>
</dbReference>
<dbReference type="VEuPathDB" id="FungiDB:PV08_04931"/>
<dbReference type="InterPro" id="IPR041569">
    <property type="entry name" value="AAA_lid_3"/>
</dbReference>
<evidence type="ECO:0000256" key="5">
    <source>
        <dbReference type="ARBA" id="ARBA00022741"/>
    </source>
</evidence>
<accession>A0A0D1YR50</accession>
<evidence type="ECO:0000256" key="4">
    <source>
        <dbReference type="ARBA" id="ARBA00022593"/>
    </source>
</evidence>
<evidence type="ECO:0000256" key="10">
    <source>
        <dbReference type="ARBA" id="ARBA00032509"/>
    </source>
</evidence>
<dbReference type="InterPro" id="IPR015342">
    <property type="entry name" value="PEX1-N_C-lobe"/>
</dbReference>
<evidence type="ECO:0000256" key="11">
    <source>
        <dbReference type="ARBA" id="ARBA00034532"/>
    </source>
</evidence>
<dbReference type="InterPro" id="IPR027417">
    <property type="entry name" value="P-loop_NTPase"/>
</dbReference>
<dbReference type="GO" id="GO:0005524">
    <property type="term" value="F:ATP binding"/>
    <property type="evidence" value="ECO:0007669"/>
    <property type="project" value="UniProtKB-KW"/>
</dbReference>
<evidence type="ECO:0000256" key="12">
    <source>
        <dbReference type="ARBA" id="ARBA00048778"/>
    </source>
</evidence>
<feature type="domain" description="AAA+ ATPase" evidence="14">
    <location>
        <begin position="548"/>
        <end position="699"/>
    </location>
</feature>
<dbReference type="EMBL" id="KN847494">
    <property type="protein sequence ID" value="KIW17736.1"/>
    <property type="molecule type" value="Genomic_DNA"/>
</dbReference>
<dbReference type="Gene3D" id="3.10.330.10">
    <property type="match status" value="1"/>
</dbReference>
<evidence type="ECO:0000313" key="15">
    <source>
        <dbReference type="EMBL" id="KIW17736.1"/>
    </source>
</evidence>
<feature type="region of interest" description="Disordered" evidence="13">
    <location>
        <begin position="716"/>
        <end position="756"/>
    </location>
</feature>
<evidence type="ECO:0000256" key="13">
    <source>
        <dbReference type="SAM" id="MobiDB-lite"/>
    </source>
</evidence>
<dbReference type="InterPro" id="IPR003959">
    <property type="entry name" value="ATPase_AAA_core"/>
</dbReference>
<feature type="region of interest" description="Disordered" evidence="13">
    <location>
        <begin position="221"/>
        <end position="259"/>
    </location>
</feature>
<dbReference type="InterPro" id="IPR050168">
    <property type="entry name" value="AAA_ATPase_domain"/>
</dbReference>
<dbReference type="Pfam" id="PF09262">
    <property type="entry name" value="PEX-1N"/>
    <property type="match status" value="1"/>
</dbReference>
<comment type="subcellular location">
    <subcellularLocation>
        <location evidence="1">Membrane</location>
    </subcellularLocation>
</comment>
<dbReference type="STRING" id="91928.A0A0D1YR50"/>
<keyword evidence="16" id="KW-1185">Reference proteome</keyword>
<protein>
    <recommendedName>
        <fullName evidence="11">Peroxisomal ATPase PEX1</fullName>
    </recommendedName>
    <alternativeName>
        <fullName evidence="10">Peroxin-1</fullName>
    </alternativeName>
</protein>
<dbReference type="CDD" id="cd19526">
    <property type="entry name" value="RecA-like_PEX1_r2"/>
    <property type="match status" value="1"/>
</dbReference>
<feature type="domain" description="AAA+ ATPase" evidence="14">
    <location>
        <begin position="871"/>
        <end position="1007"/>
    </location>
</feature>
<organism evidence="15 16">
    <name type="scientific">Exophiala spinifera</name>
    <dbReference type="NCBI Taxonomy" id="91928"/>
    <lineage>
        <taxon>Eukaryota</taxon>
        <taxon>Fungi</taxon>
        <taxon>Dikarya</taxon>
        <taxon>Ascomycota</taxon>
        <taxon>Pezizomycotina</taxon>
        <taxon>Eurotiomycetes</taxon>
        <taxon>Chaetothyriomycetidae</taxon>
        <taxon>Chaetothyriales</taxon>
        <taxon>Herpotrichiellaceae</taxon>
        <taxon>Exophiala</taxon>
    </lineage>
</organism>
<dbReference type="CDD" id="cd00009">
    <property type="entry name" value="AAA"/>
    <property type="match status" value="1"/>
</dbReference>
<keyword evidence="8" id="KW-0653">Protein transport</keyword>
<dbReference type="PANTHER" id="PTHR23077:SF12">
    <property type="entry name" value="PEROXISOMAL ATPASE PEX1"/>
    <property type="match status" value="1"/>
</dbReference>
<feature type="compositionally biased region" description="Low complexity" evidence="13">
    <location>
        <begin position="738"/>
        <end position="754"/>
    </location>
</feature>
<dbReference type="GeneID" id="27332014"/>
<evidence type="ECO:0000256" key="8">
    <source>
        <dbReference type="ARBA" id="ARBA00022927"/>
    </source>
</evidence>
<keyword evidence="3" id="KW-0813">Transport</keyword>
<evidence type="ECO:0000259" key="14">
    <source>
        <dbReference type="SMART" id="SM00382"/>
    </source>
</evidence>
<evidence type="ECO:0000256" key="3">
    <source>
        <dbReference type="ARBA" id="ARBA00022448"/>
    </source>
</evidence>
<dbReference type="GO" id="GO:0005829">
    <property type="term" value="C:cytosol"/>
    <property type="evidence" value="ECO:0007669"/>
    <property type="project" value="TreeGrafter"/>
</dbReference>
<dbReference type="GO" id="GO:0005778">
    <property type="term" value="C:peroxisomal membrane"/>
    <property type="evidence" value="ECO:0007669"/>
    <property type="project" value="TreeGrafter"/>
</dbReference>
<gene>
    <name evidence="15" type="ORF">PV08_04931</name>
</gene>
<dbReference type="PROSITE" id="PS00674">
    <property type="entry name" value="AAA"/>
    <property type="match status" value="1"/>
</dbReference>
<feature type="compositionally biased region" description="Basic and acidic residues" evidence="13">
    <location>
        <begin position="87"/>
        <end position="96"/>
    </location>
</feature>
<keyword evidence="4" id="KW-0962">Peroxisome biogenesis</keyword>
<dbReference type="OrthoDB" id="2187at2759"/>
<keyword evidence="9" id="KW-0472">Membrane</keyword>
<evidence type="ECO:0000256" key="9">
    <source>
        <dbReference type="ARBA" id="ARBA00023136"/>
    </source>
</evidence>
<dbReference type="Pfam" id="PF00004">
    <property type="entry name" value="AAA"/>
    <property type="match status" value="2"/>
</dbReference>
<feature type="compositionally biased region" description="Polar residues" evidence="13">
    <location>
        <begin position="231"/>
        <end position="259"/>
    </location>
</feature>
<sequence length="1239" mass="134344">MAPAVRAEVVLVSLKNCLINLPPGLIALISNTNTPAQNVVVELQYKSQTLSSGAVSSNNSTGFQRSAYVGWTGMPSRTRPASVLNTDRARPGREQETQTVEIDATFAKVLGLSEAQKIGILIHLDPPIAHSVNIEPLTPADWEAIELHATFLELNLLSQIRALPNPAFSIKGAVQSEHTHPLTLHLSPTSTANIIVTSLSPPIPSTSPFAKIAPDAEVIVAPKTRPKSNRSTRGVDSRSVASRRSGKSGVSTARTTGSRRTLARPTLFMRAIDRGCADIYFDDTSNKTPIDKLCVWISQDVLNSGALKAATWANVTIIKPAGLRAQLDSTQVNKLKEEESSEVGRPAAKIVAQVLPWLAPVDDQHVVLSTPLCKMLGADGLVGAIVRIEAAGPPLPRFSISKFQFYPFVSSLSKKKEGLKFGGDTRLTKQAVAEKLRLTFNGGEGLLTGPITDGMLLPTTGHPSSAFHFDGGILRFRVPSNLAEDHGSDYLWVLGQEQELEFDVKDEIPRPMELTTLFPSFAHGIPAEIPNLVGVDEVMKQCMSNLTLCSSVLLTGGVGSGKTSLAQYIGQRLREDYVFNVTYFACQKLVTDETRVSTIKETLTRLFMSASWCARLGGQSVVILDDLDKICPVETELQVGNDNGRSRQITEILCAVVRQYCSIHSGVTLLTTAQSKESLHNIIIGGHIVGDIISIKSPTKEIRRDILYSLIGDAHPSKSGHARNQSDTSMSESSWMDPSVSSSRPGSSSSSSRPDGFHVSPSLDLLDIAGKTDGYMPADLSLLVARARNETLTRIITQNDNSDSPPILTKEDFDAALRNFTPSSLRNVTLTHSSTTFSSIGGLHATRNTLLETLLYPTKYAPIFANSPLRLRSGLLLYGYPGCGKTLLASAVAGECNLNFISVKGPEILNKYIGASEKSVRDLFERAQAAKPCVLFFDEFDSIAPKRGHDSTGVTDRVVNQMLTQMDGAEGLDGVYVLAATSRPDLIDPALLRPGRLDKSLLCDMPDMNDRLDILRAVSTKLHLTPEVENRLLSVAQRTEGFSGADLQALMYNAHLEAIHDLLGDTKNADKDKDKGKGLANGVKEGGSARRRKRHGADKHDFIQFLFDPEEDARARKALTSSAMDSKAAIAAKLDELKLARKREKVALRNSYARSTSAASAHHDNADTGGEAKDDENAKDEVVIEWKHMEKSLSTTRCSISPEEQRRLAAIYREFVVGRNGEMPNGQGGNEIGGRTSLM</sequence>
<feature type="region of interest" description="Disordered" evidence="13">
    <location>
        <begin position="78"/>
        <end position="97"/>
    </location>
</feature>
<dbReference type="FunFam" id="3.40.50.300:FF:000149">
    <property type="entry name" value="Nuclear valosin-containing protein-like"/>
    <property type="match status" value="1"/>
</dbReference>
<dbReference type="AlphaFoldDB" id="A0A0D1YR50"/>
<name>A0A0D1YR50_9EURO</name>
<feature type="compositionally biased region" description="Basic and acidic residues" evidence="13">
    <location>
        <begin position="1067"/>
        <end position="1077"/>
    </location>
</feature>
<dbReference type="InterPro" id="IPR003593">
    <property type="entry name" value="AAA+_ATPase"/>
</dbReference>
<dbReference type="GO" id="GO:0016558">
    <property type="term" value="P:protein import into peroxisome matrix"/>
    <property type="evidence" value="ECO:0007669"/>
    <property type="project" value="TreeGrafter"/>
</dbReference>
<evidence type="ECO:0000256" key="6">
    <source>
        <dbReference type="ARBA" id="ARBA00022801"/>
    </source>
</evidence>
<keyword evidence="5" id="KW-0547">Nucleotide-binding</keyword>
<dbReference type="InterPro" id="IPR003960">
    <property type="entry name" value="ATPase_AAA_CS"/>
</dbReference>
<dbReference type="HOGENOM" id="CLU_000688_1_0_1"/>
<evidence type="ECO:0000313" key="16">
    <source>
        <dbReference type="Proteomes" id="UP000053328"/>
    </source>
</evidence>
<evidence type="ECO:0000256" key="2">
    <source>
        <dbReference type="ARBA" id="ARBA00006914"/>
    </source>
</evidence>
<evidence type="ECO:0000256" key="7">
    <source>
        <dbReference type="ARBA" id="ARBA00022840"/>
    </source>
</evidence>
<comment type="similarity">
    <text evidence="2">Belongs to the AAA ATPase family.</text>
</comment>
<dbReference type="InterPro" id="IPR009010">
    <property type="entry name" value="Asp_de-COase-like_dom_sf"/>
</dbReference>
<dbReference type="GO" id="GO:0016887">
    <property type="term" value="F:ATP hydrolysis activity"/>
    <property type="evidence" value="ECO:0007669"/>
    <property type="project" value="InterPro"/>
</dbReference>
<keyword evidence="6" id="KW-0378">Hydrolase</keyword>
<dbReference type="SMART" id="SM00382">
    <property type="entry name" value="AAA"/>
    <property type="match status" value="2"/>
</dbReference>
<reference evidence="15 16" key="1">
    <citation type="submission" date="2015-01" db="EMBL/GenBank/DDBJ databases">
        <title>The Genome Sequence of Exophiala spinifera CBS89968.</title>
        <authorList>
            <consortium name="The Broad Institute Genomics Platform"/>
            <person name="Cuomo C."/>
            <person name="de Hoog S."/>
            <person name="Gorbushina A."/>
            <person name="Stielow B."/>
            <person name="Teixiera M."/>
            <person name="Abouelleil A."/>
            <person name="Chapman S.B."/>
            <person name="Priest M."/>
            <person name="Young S.K."/>
            <person name="Wortman J."/>
            <person name="Nusbaum C."/>
            <person name="Birren B."/>
        </authorList>
    </citation>
    <scope>NUCLEOTIDE SEQUENCE [LARGE SCALE GENOMIC DNA]</scope>
    <source>
        <strain evidence="15 16">CBS 89968</strain>
    </source>
</reference>
<dbReference type="FunFam" id="3.10.330.10:FF:000011">
    <property type="entry name" value="Peroxisome biogenesis protein peroxin 1"/>
    <property type="match status" value="1"/>
</dbReference>
<feature type="compositionally biased region" description="Polar residues" evidence="13">
    <location>
        <begin position="722"/>
        <end position="736"/>
    </location>
</feature>
<keyword evidence="7" id="KW-0067">ATP-binding</keyword>
<dbReference type="SUPFAM" id="SSF54585">
    <property type="entry name" value="Cdc48 domain 2-like"/>
    <property type="match status" value="1"/>
</dbReference>
<dbReference type="PANTHER" id="PTHR23077">
    <property type="entry name" value="AAA-FAMILY ATPASE"/>
    <property type="match status" value="1"/>
</dbReference>
<comment type="catalytic activity">
    <reaction evidence="12">
        <text>ATP + H2O = ADP + phosphate + H(+)</text>
        <dbReference type="Rhea" id="RHEA:13065"/>
        <dbReference type="ChEBI" id="CHEBI:15377"/>
        <dbReference type="ChEBI" id="CHEBI:15378"/>
        <dbReference type="ChEBI" id="CHEBI:30616"/>
        <dbReference type="ChEBI" id="CHEBI:43474"/>
        <dbReference type="ChEBI" id="CHEBI:456216"/>
    </reaction>
    <physiologicalReaction direction="left-to-right" evidence="12">
        <dbReference type="Rhea" id="RHEA:13066"/>
    </physiologicalReaction>
</comment>
<dbReference type="Gene3D" id="3.40.50.300">
    <property type="entry name" value="P-loop containing nucleotide triphosphate hydrolases"/>
    <property type="match status" value="2"/>
</dbReference>
<feature type="compositionally biased region" description="Basic and acidic residues" evidence="13">
    <location>
        <begin position="1161"/>
        <end position="1177"/>
    </location>
</feature>
<feature type="region of interest" description="Disordered" evidence="13">
    <location>
        <begin position="1067"/>
        <end position="1096"/>
    </location>
</feature>
<proteinExistence type="inferred from homology"/>
<feature type="region of interest" description="Disordered" evidence="13">
    <location>
        <begin position="1220"/>
        <end position="1239"/>
    </location>
</feature>
<evidence type="ECO:0000256" key="1">
    <source>
        <dbReference type="ARBA" id="ARBA00004370"/>
    </source>
</evidence>